<proteinExistence type="predicted"/>
<sequence>MPLKKTPMSNSAIKELIAQGVADALAEYELHRYDNPNGDISHNSGSGNGRPVRTARECTHKEFLNYQPLNFNGTEGVNAMENADEDDDRQLALMCERMFLEEFNEVKKYVGGLPYNIQGNMMSARPTTMQEAIELVNDLMDQKQNVTRAYSVGPSEKRKYAGTLLLCNKCKFYHNGPWNVKCANCKRVGYLTRNYRSPTATNNQRTLTCFKCGNQRHYRSDYLELKNRNCGNQAGSSEACGGVYALGGGETDQDPNIIKDEIAA</sequence>
<comment type="caution">
    <text evidence="1">The sequence shown here is derived from an EMBL/GenBank/DDBJ whole genome shotgun (WGS) entry which is preliminary data.</text>
</comment>
<name>A0A6L2KND3_TANCI</name>
<dbReference type="AlphaFoldDB" id="A0A6L2KND3"/>
<reference evidence="1" key="1">
    <citation type="journal article" date="2019" name="Sci. Rep.">
        <title>Draft genome of Tanacetum cinerariifolium, the natural source of mosquito coil.</title>
        <authorList>
            <person name="Yamashiro T."/>
            <person name="Shiraishi A."/>
            <person name="Satake H."/>
            <person name="Nakayama K."/>
        </authorList>
    </citation>
    <scope>NUCLEOTIDE SEQUENCE</scope>
</reference>
<organism evidence="1">
    <name type="scientific">Tanacetum cinerariifolium</name>
    <name type="common">Dalmatian daisy</name>
    <name type="synonym">Chrysanthemum cinerariifolium</name>
    <dbReference type="NCBI Taxonomy" id="118510"/>
    <lineage>
        <taxon>Eukaryota</taxon>
        <taxon>Viridiplantae</taxon>
        <taxon>Streptophyta</taxon>
        <taxon>Embryophyta</taxon>
        <taxon>Tracheophyta</taxon>
        <taxon>Spermatophyta</taxon>
        <taxon>Magnoliopsida</taxon>
        <taxon>eudicotyledons</taxon>
        <taxon>Gunneridae</taxon>
        <taxon>Pentapetalae</taxon>
        <taxon>asterids</taxon>
        <taxon>campanulids</taxon>
        <taxon>Asterales</taxon>
        <taxon>Asteraceae</taxon>
        <taxon>Asteroideae</taxon>
        <taxon>Anthemideae</taxon>
        <taxon>Anthemidinae</taxon>
        <taxon>Tanacetum</taxon>
    </lineage>
</organism>
<accession>A0A6L2KND3</accession>
<gene>
    <name evidence="1" type="ORF">Tci_021332</name>
</gene>
<evidence type="ECO:0008006" key="2">
    <source>
        <dbReference type="Google" id="ProtNLM"/>
    </source>
</evidence>
<evidence type="ECO:0000313" key="1">
    <source>
        <dbReference type="EMBL" id="GEU49354.1"/>
    </source>
</evidence>
<protein>
    <recommendedName>
        <fullName evidence="2">Reverse transcriptase domain-containing protein</fullName>
    </recommendedName>
</protein>
<dbReference type="EMBL" id="BKCJ010002553">
    <property type="protein sequence ID" value="GEU49354.1"/>
    <property type="molecule type" value="Genomic_DNA"/>
</dbReference>